<dbReference type="EMBL" id="WWCU01000043">
    <property type="protein sequence ID" value="MYN10686.1"/>
    <property type="molecule type" value="Genomic_DNA"/>
</dbReference>
<evidence type="ECO:0000256" key="9">
    <source>
        <dbReference type="SAM" id="Phobius"/>
    </source>
</evidence>
<feature type="transmembrane region" description="Helical" evidence="9">
    <location>
        <begin position="329"/>
        <end position="349"/>
    </location>
</feature>
<feature type="transmembrane region" description="Helical" evidence="9">
    <location>
        <begin position="149"/>
        <end position="168"/>
    </location>
</feature>
<feature type="domain" description="Methanolan biosynthesis EpsI" evidence="10">
    <location>
        <begin position="336"/>
        <end position="530"/>
    </location>
</feature>
<name>A0A7X4HG80_9BURK</name>
<keyword evidence="12" id="KW-1185">Reference proteome</keyword>
<evidence type="ECO:0000259" key="10">
    <source>
        <dbReference type="Pfam" id="PF11984"/>
    </source>
</evidence>
<dbReference type="InterPro" id="IPR026392">
    <property type="entry name" value="Exo/Archaeosortase_dom"/>
</dbReference>
<dbReference type="GO" id="GO:0005886">
    <property type="term" value="C:plasma membrane"/>
    <property type="evidence" value="ECO:0007669"/>
    <property type="project" value="UniProtKB-SubCell"/>
</dbReference>
<evidence type="ECO:0000256" key="6">
    <source>
        <dbReference type="ARBA" id="ARBA00022989"/>
    </source>
</evidence>
<keyword evidence="6 9" id="KW-1133">Transmembrane helix</keyword>
<evidence type="ECO:0000313" key="12">
    <source>
        <dbReference type="Proteomes" id="UP000450676"/>
    </source>
</evidence>
<evidence type="ECO:0000313" key="11">
    <source>
        <dbReference type="EMBL" id="MYN10686.1"/>
    </source>
</evidence>
<keyword evidence="2" id="KW-1003">Cell membrane</keyword>
<dbReference type="InterPro" id="IPR014263">
    <property type="entry name" value="Methanolan_biosynth_EpsI"/>
</dbReference>
<feature type="transmembrane region" description="Helical" evidence="9">
    <location>
        <begin position="98"/>
        <end position="117"/>
    </location>
</feature>
<evidence type="ECO:0000256" key="4">
    <source>
        <dbReference type="ARBA" id="ARBA00022692"/>
    </source>
</evidence>
<keyword evidence="3" id="KW-0645">Protease</keyword>
<dbReference type="NCBIfam" id="TIGR04178">
    <property type="entry name" value="exo_archaeo"/>
    <property type="match status" value="1"/>
</dbReference>
<evidence type="ECO:0000256" key="5">
    <source>
        <dbReference type="ARBA" id="ARBA00022801"/>
    </source>
</evidence>
<evidence type="ECO:0000256" key="8">
    <source>
        <dbReference type="SAM" id="MobiDB-lite"/>
    </source>
</evidence>
<dbReference type="Proteomes" id="UP000450676">
    <property type="component" value="Unassembled WGS sequence"/>
</dbReference>
<dbReference type="InterPro" id="IPR019127">
    <property type="entry name" value="Exosortase"/>
</dbReference>
<dbReference type="GO" id="GO:0006508">
    <property type="term" value="P:proteolysis"/>
    <property type="evidence" value="ECO:0007669"/>
    <property type="project" value="UniProtKB-KW"/>
</dbReference>
<reference evidence="11 12" key="1">
    <citation type="submission" date="2019-12" db="EMBL/GenBank/DDBJ databases">
        <title>Novel species isolated from a subtropical stream in China.</title>
        <authorList>
            <person name="Lu H."/>
        </authorList>
    </citation>
    <scope>NUCLEOTIDE SEQUENCE [LARGE SCALE GENOMIC DNA]</scope>
    <source>
        <strain evidence="11 12">FT127W</strain>
    </source>
</reference>
<sequence length="539" mass="57639">MTSSSLPAADAGAPASAPASATASPPGPAPKAGKSQKALLLLAVAALLLPVLAYFSTARSIVEIWDSSGTFTHGYVILPISLWLAWQRRAAIAQLSAAPCWPALLALAACGAAWLLGEFGDVQIVRHYAFVAMLPLVVLALLGKRIAWALAFPLAFVLFAVPFGDVFINPLIGVTADFTVWALRATGIPVLRDGTSFSIPTGNWSVVEACSGVRYLIASITLGCLYAYLTFRSTRRRALFIVASMLVPIVANGLRAYMIVMLGHLSGMTLAVGVDHLIYGWLFFGLVMFLLFWLGSLWREDAPADEQAAPDRAAAEAAASAGNAPMRSFAAALLAIAVCVGAWPAYAAWLEQRESAAAPASLSGFASTWQPAAPFAQWKPSYPAASAELQQFYAGPAGHPVGLNLLYYRKQDHNTKLISSVNRMAAEKDPNWHSVASELREENLGGRVLAVRESTLSGAGGRMLVWNWYWVDGRYTANDYLGKVLQVKQKALQGSDDGAAVMVFSPYEEKPEVARAAMRAFVAANLARVDAALDANRHK</sequence>
<gene>
    <name evidence="11" type="primary">xrtA</name>
    <name evidence="11" type="ORF">GTP77_25530</name>
</gene>
<dbReference type="Pfam" id="PF09721">
    <property type="entry name" value="Exosortase_EpsH"/>
    <property type="match status" value="1"/>
</dbReference>
<protein>
    <submittedName>
        <fullName evidence="11">Exosortase A</fullName>
        <ecNumber evidence="11">3.4.22.-</ecNumber>
    </submittedName>
</protein>
<dbReference type="EC" id="3.4.22.-" evidence="11"/>
<evidence type="ECO:0000256" key="1">
    <source>
        <dbReference type="ARBA" id="ARBA00004651"/>
    </source>
</evidence>
<feature type="transmembrane region" description="Helical" evidence="9">
    <location>
        <begin position="238"/>
        <end position="258"/>
    </location>
</feature>
<proteinExistence type="predicted"/>
<feature type="transmembrane region" description="Helical" evidence="9">
    <location>
        <begin position="123"/>
        <end position="142"/>
    </location>
</feature>
<feature type="transmembrane region" description="Helical" evidence="9">
    <location>
        <begin position="278"/>
        <end position="298"/>
    </location>
</feature>
<dbReference type="RefSeq" id="WP_161074971.1">
    <property type="nucleotide sequence ID" value="NZ_WWCU01000043.1"/>
</dbReference>
<dbReference type="AlphaFoldDB" id="A0A7X4HG80"/>
<feature type="region of interest" description="Disordered" evidence="8">
    <location>
        <begin position="1"/>
        <end position="30"/>
    </location>
</feature>
<feature type="transmembrane region" description="Helical" evidence="9">
    <location>
        <begin position="68"/>
        <end position="86"/>
    </location>
</feature>
<comment type="caution">
    <text evidence="11">The sequence shown here is derived from an EMBL/GenBank/DDBJ whole genome shotgun (WGS) entry which is preliminary data.</text>
</comment>
<keyword evidence="4 9" id="KW-0812">Transmembrane</keyword>
<dbReference type="GO" id="GO:0008233">
    <property type="term" value="F:peptidase activity"/>
    <property type="evidence" value="ECO:0007669"/>
    <property type="project" value="UniProtKB-KW"/>
</dbReference>
<organism evidence="11 12">
    <name type="scientific">Pseudoduganella aquatica</name>
    <dbReference type="NCBI Taxonomy" id="2660641"/>
    <lineage>
        <taxon>Bacteria</taxon>
        <taxon>Pseudomonadati</taxon>
        <taxon>Pseudomonadota</taxon>
        <taxon>Betaproteobacteria</taxon>
        <taxon>Burkholderiales</taxon>
        <taxon>Oxalobacteraceae</taxon>
        <taxon>Telluria group</taxon>
        <taxon>Pseudoduganella</taxon>
    </lineage>
</organism>
<dbReference type="InterPro" id="IPR013426">
    <property type="entry name" value="EpsH-like"/>
</dbReference>
<keyword evidence="5 11" id="KW-0378">Hydrolase</keyword>
<comment type="subcellular location">
    <subcellularLocation>
        <location evidence="1">Cell membrane</location>
        <topology evidence="1">Multi-pass membrane protein</topology>
    </subcellularLocation>
</comment>
<dbReference type="NCBIfam" id="TIGR03109">
    <property type="entry name" value="exosort_XrtA"/>
    <property type="match status" value="1"/>
</dbReference>
<keyword evidence="7 9" id="KW-0472">Membrane</keyword>
<dbReference type="InterPro" id="IPR017540">
    <property type="entry name" value="Exosortase-1"/>
</dbReference>
<dbReference type="Pfam" id="PF11984">
    <property type="entry name" value="DUF3485"/>
    <property type="match status" value="1"/>
</dbReference>
<feature type="transmembrane region" description="Helical" evidence="9">
    <location>
        <begin position="38"/>
        <end position="56"/>
    </location>
</feature>
<evidence type="ECO:0000256" key="3">
    <source>
        <dbReference type="ARBA" id="ARBA00022670"/>
    </source>
</evidence>
<accession>A0A7X4HG80</accession>
<dbReference type="NCBIfam" id="TIGR02602">
    <property type="entry name" value="8TM_EpsH"/>
    <property type="match status" value="1"/>
</dbReference>
<feature type="transmembrane region" description="Helical" evidence="9">
    <location>
        <begin position="213"/>
        <end position="231"/>
    </location>
</feature>
<dbReference type="NCBIfam" id="TIGR02914">
    <property type="entry name" value="EpsI_fam"/>
    <property type="match status" value="1"/>
</dbReference>
<evidence type="ECO:0000256" key="7">
    <source>
        <dbReference type="ARBA" id="ARBA00023136"/>
    </source>
</evidence>
<evidence type="ECO:0000256" key="2">
    <source>
        <dbReference type="ARBA" id="ARBA00022475"/>
    </source>
</evidence>